<evidence type="ECO:0000313" key="3">
    <source>
        <dbReference type="Proteomes" id="UP000503318"/>
    </source>
</evidence>
<reference evidence="2 3" key="1">
    <citation type="submission" date="2020-03" db="EMBL/GenBank/DDBJ databases">
        <title>Variable regions in the genome of staphylococcal bacteriophage Twort.</title>
        <authorList>
            <person name="Glowacka-Rutkowska A."/>
            <person name="Gawor J."/>
            <person name="Lobocka M."/>
        </authorList>
    </citation>
    <scope>NUCLEOTIDE SEQUENCE [LARGE SCALE GENOMIC DNA]</scope>
</reference>
<sequence length="68" mass="8233">MKTYTCNRVSASVEELKQYKDFRLLFGFDDVVLYLLSEQDEAKTFKMEKKELEKIEKKYSNEPFFSYL</sequence>
<proteinExistence type="predicted"/>
<dbReference type="KEGG" id="vg:5130312"/>
<dbReference type="EMBL" id="MT151386">
    <property type="protein sequence ID" value="QIW89173.1"/>
    <property type="molecule type" value="Genomic_DNA"/>
</dbReference>
<evidence type="ECO:0000313" key="2">
    <source>
        <dbReference type="EMBL" id="QIW89173.1"/>
    </source>
</evidence>
<feature type="coiled-coil region" evidence="1">
    <location>
        <begin position="35"/>
        <end position="62"/>
    </location>
</feature>
<protein>
    <submittedName>
        <fullName evidence="2">Uncharacterized protein</fullName>
    </submittedName>
</protein>
<organism evidence="2 3">
    <name type="scientific">Staphylococcus phage Twort (strain DSM 17442 / HER 48)</name>
    <name type="common">Bacteriophage Twort</name>
    <dbReference type="NCBI Taxonomy" id="2908167"/>
    <lineage>
        <taxon>Viruses</taxon>
        <taxon>Duplodnaviria</taxon>
        <taxon>Heunggongvirae</taxon>
        <taxon>Uroviricota</taxon>
        <taxon>Caudoviricetes</taxon>
        <taxon>Herelleviridae</taxon>
        <taxon>Twortvirinae</taxon>
        <taxon>Twortvirus</taxon>
        <taxon>Twortvirus twort</taxon>
    </lineage>
</organism>
<dbReference type="RefSeq" id="YP_238636.1">
    <property type="nucleotide sequence ID" value="NC_007021.1"/>
</dbReference>
<evidence type="ECO:0000256" key="1">
    <source>
        <dbReference type="SAM" id="Coils"/>
    </source>
</evidence>
<accession>A0A6H0X5J3</accession>
<organismHost>
    <name type="scientific">Twortvirus twort</name>
    <dbReference type="NCBI Taxonomy" id="55510"/>
</organismHost>
<name>A0A6H0X5J3_BPTWO</name>
<dbReference type="Proteomes" id="UP000503318">
    <property type="component" value="Segment"/>
</dbReference>
<keyword evidence="1" id="KW-0175">Coiled coil</keyword>
<gene>
    <name evidence="2" type="ORF">TwortDSMZ_175</name>
</gene>